<evidence type="ECO:0000313" key="1">
    <source>
        <dbReference type="EMBL" id="KAA3483647.1"/>
    </source>
</evidence>
<dbReference type="EMBL" id="SMMG02000002">
    <property type="protein sequence ID" value="KAA3483647.1"/>
    <property type="molecule type" value="Genomic_DNA"/>
</dbReference>
<name>A0A5B6WRX3_9ROSI</name>
<organism evidence="1 2">
    <name type="scientific">Gossypium australe</name>
    <dbReference type="NCBI Taxonomy" id="47621"/>
    <lineage>
        <taxon>Eukaryota</taxon>
        <taxon>Viridiplantae</taxon>
        <taxon>Streptophyta</taxon>
        <taxon>Embryophyta</taxon>
        <taxon>Tracheophyta</taxon>
        <taxon>Spermatophyta</taxon>
        <taxon>Magnoliopsida</taxon>
        <taxon>eudicotyledons</taxon>
        <taxon>Gunneridae</taxon>
        <taxon>Pentapetalae</taxon>
        <taxon>rosids</taxon>
        <taxon>malvids</taxon>
        <taxon>Malvales</taxon>
        <taxon>Malvaceae</taxon>
        <taxon>Malvoideae</taxon>
        <taxon>Gossypium</taxon>
    </lineage>
</organism>
<proteinExistence type="predicted"/>
<dbReference type="AlphaFoldDB" id="A0A5B6WRX3"/>
<evidence type="ECO:0000313" key="2">
    <source>
        <dbReference type="Proteomes" id="UP000325315"/>
    </source>
</evidence>
<accession>A0A5B6WRX3</accession>
<protein>
    <submittedName>
        <fullName evidence="1">Retrovirus-related Pol polyprotein from transposon opus</fullName>
    </submittedName>
</protein>
<keyword evidence="2" id="KW-1185">Reference proteome</keyword>
<reference evidence="2" key="1">
    <citation type="journal article" date="2019" name="Plant Biotechnol. J.">
        <title>Genome sequencing of the Australian wild diploid species Gossypium australe highlights disease resistance and delayed gland morphogenesis.</title>
        <authorList>
            <person name="Cai Y."/>
            <person name="Cai X."/>
            <person name="Wang Q."/>
            <person name="Wang P."/>
            <person name="Zhang Y."/>
            <person name="Cai C."/>
            <person name="Xu Y."/>
            <person name="Wang K."/>
            <person name="Zhou Z."/>
            <person name="Wang C."/>
            <person name="Geng S."/>
            <person name="Li B."/>
            <person name="Dong Q."/>
            <person name="Hou Y."/>
            <person name="Wang H."/>
            <person name="Ai P."/>
            <person name="Liu Z."/>
            <person name="Yi F."/>
            <person name="Sun M."/>
            <person name="An G."/>
            <person name="Cheng J."/>
            <person name="Zhang Y."/>
            <person name="Shi Q."/>
            <person name="Xie Y."/>
            <person name="Shi X."/>
            <person name="Chang Y."/>
            <person name="Huang F."/>
            <person name="Chen Y."/>
            <person name="Hong S."/>
            <person name="Mi L."/>
            <person name="Sun Q."/>
            <person name="Zhang L."/>
            <person name="Zhou B."/>
            <person name="Peng R."/>
            <person name="Zhang X."/>
            <person name="Liu F."/>
        </authorList>
    </citation>
    <scope>NUCLEOTIDE SEQUENCE [LARGE SCALE GENOMIC DNA]</scope>
    <source>
        <strain evidence="2">cv. PA1801</strain>
    </source>
</reference>
<dbReference type="OrthoDB" id="1432876at2759"/>
<gene>
    <name evidence="1" type="ORF">EPI10_005798</name>
</gene>
<dbReference type="Proteomes" id="UP000325315">
    <property type="component" value="Unassembled WGS sequence"/>
</dbReference>
<sequence length="94" mass="11199">MLEFDLEFWDKKGANNQVDGDEVGNVNLITEDFPDEQLLIATTLPWYVDIINFLVSRRLPLDLNIQGRRKFLHDAKFYFWDEPYLYKQCANQII</sequence>
<comment type="caution">
    <text evidence="1">The sequence shown here is derived from an EMBL/GenBank/DDBJ whole genome shotgun (WGS) entry which is preliminary data.</text>
</comment>